<gene>
    <name evidence="3" type="ORF">ACFQY0_05800</name>
</gene>
<evidence type="ECO:0000313" key="3">
    <source>
        <dbReference type="EMBL" id="MFC7336681.1"/>
    </source>
</evidence>
<name>A0ABW2L6F2_9BACT</name>
<proteinExistence type="predicted"/>
<dbReference type="GO" id="GO:0016787">
    <property type="term" value="F:hydrolase activity"/>
    <property type="evidence" value="ECO:0007669"/>
    <property type="project" value="UniProtKB-KW"/>
</dbReference>
<dbReference type="PRINTS" id="PR00111">
    <property type="entry name" value="ABHYDROLASE"/>
</dbReference>
<keyword evidence="1" id="KW-0472">Membrane</keyword>
<dbReference type="Proteomes" id="UP001596472">
    <property type="component" value="Unassembled WGS sequence"/>
</dbReference>
<evidence type="ECO:0000259" key="2">
    <source>
        <dbReference type="Pfam" id="PF12146"/>
    </source>
</evidence>
<keyword evidence="3" id="KW-0378">Hydrolase</keyword>
<dbReference type="PANTHER" id="PTHR43798">
    <property type="entry name" value="MONOACYLGLYCEROL LIPASE"/>
    <property type="match status" value="1"/>
</dbReference>
<dbReference type="Gene3D" id="3.40.50.1820">
    <property type="entry name" value="alpha/beta hydrolase"/>
    <property type="match status" value="1"/>
</dbReference>
<dbReference type="SUPFAM" id="SSF53474">
    <property type="entry name" value="alpha/beta-Hydrolases"/>
    <property type="match status" value="1"/>
</dbReference>
<dbReference type="PANTHER" id="PTHR43798:SF33">
    <property type="entry name" value="HYDROLASE, PUTATIVE (AFU_ORTHOLOGUE AFUA_2G14860)-RELATED"/>
    <property type="match status" value="1"/>
</dbReference>
<dbReference type="InterPro" id="IPR050266">
    <property type="entry name" value="AB_hydrolase_sf"/>
</dbReference>
<comment type="caution">
    <text evidence="3">The sequence shown here is derived from an EMBL/GenBank/DDBJ whole genome shotgun (WGS) entry which is preliminary data.</text>
</comment>
<dbReference type="InterPro" id="IPR022742">
    <property type="entry name" value="Hydrolase_4"/>
</dbReference>
<keyword evidence="1" id="KW-1133">Transmembrane helix</keyword>
<reference evidence="4" key="1">
    <citation type="journal article" date="2019" name="Int. J. Syst. Evol. Microbiol.">
        <title>The Global Catalogue of Microorganisms (GCM) 10K type strain sequencing project: providing services to taxonomists for standard genome sequencing and annotation.</title>
        <authorList>
            <consortium name="The Broad Institute Genomics Platform"/>
            <consortium name="The Broad Institute Genome Sequencing Center for Infectious Disease"/>
            <person name="Wu L."/>
            <person name="Ma J."/>
        </authorList>
    </citation>
    <scope>NUCLEOTIDE SEQUENCE [LARGE SCALE GENOMIC DNA]</scope>
    <source>
        <strain evidence="4">CGMCC 4.1467</strain>
    </source>
</reference>
<feature type="transmembrane region" description="Helical" evidence="1">
    <location>
        <begin position="7"/>
        <end position="30"/>
    </location>
</feature>
<keyword evidence="1" id="KW-0812">Transmembrane</keyword>
<accession>A0ABW2L6F2</accession>
<evidence type="ECO:0000256" key="1">
    <source>
        <dbReference type="SAM" id="Phobius"/>
    </source>
</evidence>
<dbReference type="RefSeq" id="WP_379710209.1">
    <property type="nucleotide sequence ID" value="NZ_JBHTBS010000002.1"/>
</dbReference>
<feature type="domain" description="Serine aminopeptidase S33" evidence="2">
    <location>
        <begin position="105"/>
        <end position="233"/>
    </location>
</feature>
<dbReference type="InterPro" id="IPR000073">
    <property type="entry name" value="AB_hydrolase_1"/>
</dbReference>
<organism evidence="3 4">
    <name type="scientific">Haloferula chungangensis</name>
    <dbReference type="NCBI Taxonomy" id="1048331"/>
    <lineage>
        <taxon>Bacteria</taxon>
        <taxon>Pseudomonadati</taxon>
        <taxon>Verrucomicrobiota</taxon>
        <taxon>Verrucomicrobiia</taxon>
        <taxon>Verrucomicrobiales</taxon>
        <taxon>Verrucomicrobiaceae</taxon>
        <taxon>Haloferula</taxon>
    </lineage>
</organism>
<keyword evidence="4" id="KW-1185">Reference proteome</keyword>
<dbReference type="Pfam" id="PF12146">
    <property type="entry name" value="Hydrolase_4"/>
    <property type="match status" value="1"/>
</dbReference>
<sequence length="334" mass="36445">MPRLRRFLIRFLLSLSILILCALIGVAWYGSERLLSPPRRGLQSYHHEILDHPAHYGLSITSFTGASDTPCLMVLPATSPGEARKSHQVRAALSKRGIILPAWGEIRGTIVLLHGHTGRKEDHLPICERFCAAGFRCILVDLPGHGDNPSSIATFGKNEAQLVSDIMEGAQITFGFPAQPALLFGISQGGAIALQAAARHPERWDAVASAAAFSSLDRPILHSAETLHARLRPLASVNAFAVGCGAWCRGGMWPARISPLHAAQHLTMPAMIIHGEEDRFISIEQGRQIFDAIPSNSKMFRPVRNAGHNRVLAEDADNLYPDLCEFFLKAIAPQ</sequence>
<evidence type="ECO:0000313" key="4">
    <source>
        <dbReference type="Proteomes" id="UP001596472"/>
    </source>
</evidence>
<dbReference type="EMBL" id="JBHTBS010000002">
    <property type="protein sequence ID" value="MFC7336681.1"/>
    <property type="molecule type" value="Genomic_DNA"/>
</dbReference>
<dbReference type="InterPro" id="IPR029058">
    <property type="entry name" value="AB_hydrolase_fold"/>
</dbReference>
<protein>
    <submittedName>
        <fullName evidence="3">Alpha/beta hydrolase</fullName>
    </submittedName>
</protein>